<evidence type="ECO:0000313" key="2">
    <source>
        <dbReference type="Proteomes" id="UP000475862"/>
    </source>
</evidence>
<accession>A0A6G0U8W5</accession>
<proteinExistence type="predicted"/>
<keyword evidence="2" id="KW-1185">Reference proteome</keyword>
<name>A0A6G0U8W5_APHGL</name>
<sequence>MVEQLVAYNYLNTIFIEINTSLALMIDRQKPLESGNNGYPGTKLSKREILFYILNINYKKNLLLFDIAKQFKLKGLCSDRLARKGPVRDLEKRAPNRELANVLISPKKKIPNCGQYLVLLLNHIILQIVVVQKLKCVHFFFVNSTSFNIEFSGSKQIQSLSKSELSTNLSSILFIIISNI</sequence>
<dbReference type="OrthoDB" id="47801at2759"/>
<dbReference type="EMBL" id="VYZN01000001">
    <property type="protein sequence ID" value="KAE9545571.1"/>
    <property type="molecule type" value="Genomic_DNA"/>
</dbReference>
<protein>
    <submittedName>
        <fullName evidence="1">Uncharacterized protein</fullName>
    </submittedName>
</protein>
<organism evidence="1 2">
    <name type="scientific">Aphis glycines</name>
    <name type="common">Soybean aphid</name>
    <dbReference type="NCBI Taxonomy" id="307491"/>
    <lineage>
        <taxon>Eukaryota</taxon>
        <taxon>Metazoa</taxon>
        <taxon>Ecdysozoa</taxon>
        <taxon>Arthropoda</taxon>
        <taxon>Hexapoda</taxon>
        <taxon>Insecta</taxon>
        <taxon>Pterygota</taxon>
        <taxon>Neoptera</taxon>
        <taxon>Paraneoptera</taxon>
        <taxon>Hemiptera</taxon>
        <taxon>Sternorrhyncha</taxon>
        <taxon>Aphidomorpha</taxon>
        <taxon>Aphidoidea</taxon>
        <taxon>Aphididae</taxon>
        <taxon>Aphidini</taxon>
        <taxon>Aphis</taxon>
        <taxon>Aphis</taxon>
    </lineage>
</organism>
<dbReference type="Proteomes" id="UP000475862">
    <property type="component" value="Unassembled WGS sequence"/>
</dbReference>
<gene>
    <name evidence="1" type="ORF">AGLY_001114</name>
</gene>
<evidence type="ECO:0000313" key="1">
    <source>
        <dbReference type="EMBL" id="KAE9545571.1"/>
    </source>
</evidence>
<comment type="caution">
    <text evidence="1">The sequence shown here is derived from an EMBL/GenBank/DDBJ whole genome shotgun (WGS) entry which is preliminary data.</text>
</comment>
<dbReference type="AlphaFoldDB" id="A0A6G0U8W5"/>
<reference evidence="1 2" key="1">
    <citation type="submission" date="2019-08" db="EMBL/GenBank/DDBJ databases">
        <title>The genome of the soybean aphid Biotype 1, its phylome, world population structure and adaptation to the North American continent.</title>
        <authorList>
            <person name="Giordano R."/>
            <person name="Donthu R.K."/>
            <person name="Hernandez A.G."/>
            <person name="Wright C.L."/>
            <person name="Zimin A.V."/>
        </authorList>
    </citation>
    <scope>NUCLEOTIDE SEQUENCE [LARGE SCALE GENOMIC DNA]</scope>
    <source>
        <tissue evidence="1">Whole aphids</tissue>
    </source>
</reference>